<dbReference type="InterPro" id="IPR021797">
    <property type="entry name" value="Wzy_C_2"/>
</dbReference>
<dbReference type="PANTHER" id="PTHR37422">
    <property type="entry name" value="TEICHURONIC ACID BIOSYNTHESIS PROTEIN TUAE"/>
    <property type="match status" value="1"/>
</dbReference>
<accession>A0A2H9YRH3</accession>
<feature type="transmembrane region" description="Helical" evidence="5">
    <location>
        <begin position="110"/>
        <end position="136"/>
    </location>
</feature>
<keyword evidence="3 5" id="KW-1133">Transmembrane helix</keyword>
<feature type="transmembrane region" description="Helical" evidence="5">
    <location>
        <begin position="374"/>
        <end position="394"/>
    </location>
</feature>
<dbReference type="Proteomes" id="UP000243446">
    <property type="component" value="Unassembled WGS sequence"/>
</dbReference>
<feature type="transmembrane region" description="Helical" evidence="5">
    <location>
        <begin position="320"/>
        <end position="340"/>
    </location>
</feature>
<feature type="transmembrane region" description="Helical" evidence="5">
    <location>
        <begin position="156"/>
        <end position="174"/>
    </location>
</feature>
<dbReference type="PANTHER" id="PTHR37422:SF13">
    <property type="entry name" value="LIPOPOLYSACCHARIDE BIOSYNTHESIS PROTEIN PA4999-RELATED"/>
    <property type="match status" value="1"/>
</dbReference>
<keyword evidence="4 5" id="KW-0472">Membrane</keyword>
<evidence type="ECO:0000256" key="1">
    <source>
        <dbReference type="ARBA" id="ARBA00004141"/>
    </source>
</evidence>
<feature type="transmembrane region" description="Helical" evidence="5">
    <location>
        <begin position="32"/>
        <end position="48"/>
    </location>
</feature>
<evidence type="ECO:0000259" key="8">
    <source>
        <dbReference type="Pfam" id="PF15864"/>
    </source>
</evidence>
<dbReference type="InterPro" id="IPR031726">
    <property type="entry name" value="PglL_A"/>
</dbReference>
<comment type="subcellular location">
    <subcellularLocation>
        <location evidence="1">Membrane</location>
        <topology evidence="1">Multi-pass membrane protein</topology>
    </subcellularLocation>
</comment>
<feature type="domain" description="Virulence factor membrane-bound polymerase C-terminal" evidence="7">
    <location>
        <begin position="355"/>
        <end position="517"/>
    </location>
</feature>
<keyword evidence="2 5" id="KW-0812">Transmembrane</keyword>
<proteinExistence type="predicted"/>
<feature type="domain" description="O-antigen ligase-related" evidence="6">
    <location>
        <begin position="187"/>
        <end position="332"/>
    </location>
</feature>
<evidence type="ECO:0000256" key="4">
    <source>
        <dbReference type="ARBA" id="ARBA00023136"/>
    </source>
</evidence>
<dbReference type="Pfam" id="PF04932">
    <property type="entry name" value="Wzy_C"/>
    <property type="match status" value="1"/>
</dbReference>
<protein>
    <recommendedName>
        <fullName evidence="11">Polymerase</fullName>
    </recommendedName>
</protein>
<feature type="transmembrane region" description="Helical" evidence="5">
    <location>
        <begin position="202"/>
        <end position="217"/>
    </location>
</feature>
<feature type="transmembrane region" description="Helical" evidence="5">
    <location>
        <begin position="181"/>
        <end position="196"/>
    </location>
</feature>
<feature type="transmembrane region" description="Helical" evidence="5">
    <location>
        <begin position="352"/>
        <end position="368"/>
    </location>
</feature>
<feature type="transmembrane region" description="Helical" evidence="5">
    <location>
        <begin position="229"/>
        <end position="248"/>
    </location>
</feature>
<dbReference type="AlphaFoldDB" id="A0A2H9YRH3"/>
<comment type="caution">
    <text evidence="9">The sequence shown here is derived from an EMBL/GenBank/DDBJ whole genome shotgun (WGS) entry which is preliminary data.</text>
</comment>
<feature type="transmembrane region" description="Helical" evidence="5">
    <location>
        <begin position="406"/>
        <end position="422"/>
    </location>
</feature>
<organism evidence="9 10">
    <name type="scientific">Acinetobacter pseudolwoffii</name>
    <dbReference type="NCBI Taxonomy" id="2053287"/>
    <lineage>
        <taxon>Bacteria</taxon>
        <taxon>Pseudomonadati</taxon>
        <taxon>Pseudomonadota</taxon>
        <taxon>Gammaproteobacteria</taxon>
        <taxon>Moraxellales</taxon>
        <taxon>Moraxellaceae</taxon>
        <taxon>Acinetobacter</taxon>
    </lineage>
</organism>
<evidence type="ECO:0000256" key="3">
    <source>
        <dbReference type="ARBA" id="ARBA00022989"/>
    </source>
</evidence>
<dbReference type="InterPro" id="IPR007016">
    <property type="entry name" value="O-antigen_ligase-rel_domated"/>
</dbReference>
<sequence>MKIIIFIILFCFGLSYFIGVSSFPWLSSSQDFLWFLGLILYLGVFYQKEVKLPKIILPVFLICLIPFIQFIFGQVYFLSTAFFSFCFVFGFLVSLFYGYNSHHLADKNKIIQYIAYFFTLIGLISSLFAIAQWLQISHPYILNLSHNRPYANLGQPNHLATLLMMSICSVVFLYERHGYKWFLCVPLLVLDTYALALTQSRTTWVIIIILLTVYVFKKINFQRASTAKIIFLSLALYVFLFIFNAEIAEYLKLVAPIPLEDRINGGFARIEMWKHMYYAIMQHPWFGYGWFQTTIAQFEGVLLFKNEGNLSSAHNIMIDLILWVGIPFGILLIFYSLYLIKVIICNIKTTDELYVFIMMLCILVHAQLEYPLYYSYFLFPLGFFVGVLLINCNVNTISINEKLKQVTFLFSIIFYALIFQQYDQWLTNLGYASGMENTGQSQNKQSVIFSQFADRAEFIVAKVDKQYAEDKLDSFEHYVVSQPSYYNLFKMAQIFYFNQDWVKANYYFEVSNALYNKKTLFKDLSKIDTHQSNNIASLFLKKHDDLSAPNMK</sequence>
<dbReference type="EMBL" id="PHRG01000004">
    <property type="protein sequence ID" value="PJO75248.1"/>
    <property type="molecule type" value="Genomic_DNA"/>
</dbReference>
<evidence type="ECO:0000313" key="9">
    <source>
        <dbReference type="EMBL" id="PJO75248.1"/>
    </source>
</evidence>
<reference evidence="9 10" key="1">
    <citation type="submission" date="2017-11" db="EMBL/GenBank/DDBJ databases">
        <title>Revising the taxonomy of the Acinetobacter lwoffii group: the description of Acinetobacter pseudolwoffii sp. nov. and emended description of Acinetobacter lwoffii.</title>
        <authorList>
            <person name="Nemec A."/>
            <person name="Radolfova-Krizova L."/>
        </authorList>
    </citation>
    <scope>NUCLEOTIDE SEQUENCE [LARGE SCALE GENOMIC DNA]</scope>
    <source>
        <strain evidence="9 10">ANC 5044</strain>
    </source>
</reference>
<evidence type="ECO:0000259" key="6">
    <source>
        <dbReference type="Pfam" id="PF04932"/>
    </source>
</evidence>
<evidence type="ECO:0000256" key="2">
    <source>
        <dbReference type="ARBA" id="ARBA00022692"/>
    </source>
</evidence>
<gene>
    <name evidence="9" type="ORF">CWI32_09770</name>
</gene>
<feature type="transmembrane region" description="Helical" evidence="5">
    <location>
        <begin position="78"/>
        <end position="98"/>
    </location>
</feature>
<feature type="domain" description="Protein glycosylation ligase" evidence="8">
    <location>
        <begin position="149"/>
        <end position="173"/>
    </location>
</feature>
<name>A0A2H9YRH3_9GAMM</name>
<dbReference type="Pfam" id="PF15864">
    <property type="entry name" value="PglL_A"/>
    <property type="match status" value="1"/>
</dbReference>
<feature type="transmembrane region" description="Helical" evidence="5">
    <location>
        <begin position="55"/>
        <end position="72"/>
    </location>
</feature>
<dbReference type="Pfam" id="PF11846">
    <property type="entry name" value="Wzy_C_2"/>
    <property type="match status" value="1"/>
</dbReference>
<evidence type="ECO:0008006" key="11">
    <source>
        <dbReference type="Google" id="ProtNLM"/>
    </source>
</evidence>
<dbReference type="InterPro" id="IPR051533">
    <property type="entry name" value="WaaL-like"/>
</dbReference>
<evidence type="ECO:0000256" key="5">
    <source>
        <dbReference type="SAM" id="Phobius"/>
    </source>
</evidence>
<evidence type="ECO:0000313" key="10">
    <source>
        <dbReference type="Proteomes" id="UP000243446"/>
    </source>
</evidence>
<dbReference type="GO" id="GO:0016020">
    <property type="term" value="C:membrane"/>
    <property type="evidence" value="ECO:0007669"/>
    <property type="project" value="UniProtKB-SubCell"/>
</dbReference>
<evidence type="ECO:0000259" key="7">
    <source>
        <dbReference type="Pfam" id="PF11846"/>
    </source>
</evidence>